<dbReference type="Gene3D" id="2.40.10.350">
    <property type="entry name" value="Rod shape-determining protein MreC, domain 2"/>
    <property type="match status" value="1"/>
</dbReference>
<dbReference type="AlphaFoldDB" id="A0A9D0Z3M1"/>
<protein>
    <recommendedName>
        <fullName evidence="2 5">Cell shape-determining protein MreC</fullName>
    </recommendedName>
    <alternativeName>
        <fullName evidence="4 5">Cell shape protein MreC</fullName>
    </alternativeName>
</protein>
<dbReference type="InterPro" id="IPR007221">
    <property type="entry name" value="MreC"/>
</dbReference>
<dbReference type="Proteomes" id="UP000886796">
    <property type="component" value="Unassembled WGS sequence"/>
</dbReference>
<reference evidence="8" key="1">
    <citation type="submission" date="2020-10" db="EMBL/GenBank/DDBJ databases">
        <authorList>
            <person name="Gilroy R."/>
        </authorList>
    </citation>
    <scope>NUCLEOTIDE SEQUENCE</scope>
    <source>
        <strain evidence="8">13361</strain>
    </source>
</reference>
<gene>
    <name evidence="8" type="primary">mreC</name>
    <name evidence="8" type="ORF">IAB74_09110</name>
</gene>
<name>A0A9D0Z3M1_9FIRM</name>
<dbReference type="InterPro" id="IPR042175">
    <property type="entry name" value="Cell/Rod_MreC_2"/>
</dbReference>
<dbReference type="GO" id="GO:0005886">
    <property type="term" value="C:plasma membrane"/>
    <property type="evidence" value="ECO:0007669"/>
    <property type="project" value="TreeGrafter"/>
</dbReference>
<evidence type="ECO:0000313" key="9">
    <source>
        <dbReference type="Proteomes" id="UP000886796"/>
    </source>
</evidence>
<dbReference type="InterPro" id="IPR042177">
    <property type="entry name" value="Cell/Rod_1"/>
</dbReference>
<evidence type="ECO:0000256" key="3">
    <source>
        <dbReference type="ARBA" id="ARBA00022960"/>
    </source>
</evidence>
<evidence type="ECO:0000256" key="1">
    <source>
        <dbReference type="ARBA" id="ARBA00009369"/>
    </source>
</evidence>
<dbReference type="InterPro" id="IPR055342">
    <property type="entry name" value="MreC_beta-barrel_core"/>
</dbReference>
<dbReference type="GO" id="GO:0008360">
    <property type="term" value="P:regulation of cell shape"/>
    <property type="evidence" value="ECO:0007669"/>
    <property type="project" value="UniProtKB-KW"/>
</dbReference>
<proteinExistence type="inferred from homology"/>
<evidence type="ECO:0000256" key="2">
    <source>
        <dbReference type="ARBA" id="ARBA00013855"/>
    </source>
</evidence>
<evidence type="ECO:0000313" key="8">
    <source>
        <dbReference type="EMBL" id="HIQ68651.1"/>
    </source>
</evidence>
<evidence type="ECO:0000256" key="5">
    <source>
        <dbReference type="PIRNR" id="PIRNR038471"/>
    </source>
</evidence>
<comment type="caution">
    <text evidence="8">The sequence shown here is derived from an EMBL/GenBank/DDBJ whole genome shotgun (WGS) entry which is preliminary data.</text>
</comment>
<comment type="similarity">
    <text evidence="1 5">Belongs to the MreC family.</text>
</comment>
<dbReference type="NCBIfam" id="TIGR00219">
    <property type="entry name" value="mreC"/>
    <property type="match status" value="1"/>
</dbReference>
<dbReference type="PIRSF" id="PIRSF038471">
    <property type="entry name" value="MreC"/>
    <property type="match status" value="1"/>
</dbReference>
<comment type="function">
    <text evidence="5">Involved in formation and maintenance of cell shape.</text>
</comment>
<keyword evidence="6" id="KW-0175">Coiled coil</keyword>
<dbReference type="Gene3D" id="2.40.10.340">
    <property type="entry name" value="Rod shape-determining protein MreC, domain 1"/>
    <property type="match status" value="1"/>
</dbReference>
<accession>A0A9D0Z3M1</accession>
<dbReference type="PANTHER" id="PTHR34138">
    <property type="entry name" value="CELL SHAPE-DETERMINING PROTEIN MREC"/>
    <property type="match status" value="1"/>
</dbReference>
<dbReference type="EMBL" id="DVFK01000118">
    <property type="protein sequence ID" value="HIQ68651.1"/>
    <property type="molecule type" value="Genomic_DNA"/>
</dbReference>
<organism evidence="8 9">
    <name type="scientific">Candidatus Faecousia excrementigallinarum</name>
    <dbReference type="NCBI Taxonomy" id="2840806"/>
    <lineage>
        <taxon>Bacteria</taxon>
        <taxon>Bacillati</taxon>
        <taxon>Bacillota</taxon>
        <taxon>Clostridia</taxon>
        <taxon>Eubacteriales</taxon>
        <taxon>Oscillospiraceae</taxon>
        <taxon>Faecousia</taxon>
    </lineage>
</organism>
<dbReference type="Pfam" id="PF04085">
    <property type="entry name" value="MreC"/>
    <property type="match status" value="1"/>
</dbReference>
<evidence type="ECO:0000259" key="7">
    <source>
        <dbReference type="Pfam" id="PF04085"/>
    </source>
</evidence>
<evidence type="ECO:0000256" key="6">
    <source>
        <dbReference type="SAM" id="Coils"/>
    </source>
</evidence>
<keyword evidence="3 5" id="KW-0133">Cell shape</keyword>
<feature type="coiled-coil region" evidence="6">
    <location>
        <begin position="67"/>
        <end position="111"/>
    </location>
</feature>
<feature type="domain" description="Rod shape-determining protein MreC beta-barrel core" evidence="7">
    <location>
        <begin position="121"/>
        <end position="270"/>
    </location>
</feature>
<dbReference type="PANTHER" id="PTHR34138:SF1">
    <property type="entry name" value="CELL SHAPE-DETERMINING PROTEIN MREC"/>
    <property type="match status" value="1"/>
</dbReference>
<evidence type="ECO:0000256" key="4">
    <source>
        <dbReference type="ARBA" id="ARBA00032089"/>
    </source>
</evidence>
<sequence length="276" mass="29759">MRHFFTTKIKIVLLAAVLIAAVSALVLSLTGNSYPSTVVQGVLAPLRAGATHLTAQAEKLYDYIFSYESLLAENEALKEQLSQMENQARQAAALTKENQALRDALELKENNEGYEMVDGYIISWSSNDWSSTFTINQGTNAGIAEGMCAITANGEVVGLVSEVGSNYAVIKTVLDSSLEISATIVSSGYNGMVKGGYSTDHPDQMRMNYLPSSATIRNNDQVVTTGSTVYPRNLILGYVVDAGFDDTGVAKYAQLRPAADIGALDQVFIITKYNVE</sequence>
<reference evidence="8" key="2">
    <citation type="journal article" date="2021" name="PeerJ">
        <title>Extensive microbial diversity within the chicken gut microbiome revealed by metagenomics and culture.</title>
        <authorList>
            <person name="Gilroy R."/>
            <person name="Ravi A."/>
            <person name="Getino M."/>
            <person name="Pursley I."/>
            <person name="Horton D.L."/>
            <person name="Alikhan N.F."/>
            <person name="Baker D."/>
            <person name="Gharbi K."/>
            <person name="Hall N."/>
            <person name="Watson M."/>
            <person name="Adriaenssens E.M."/>
            <person name="Foster-Nyarko E."/>
            <person name="Jarju S."/>
            <person name="Secka A."/>
            <person name="Antonio M."/>
            <person name="Oren A."/>
            <person name="Chaudhuri R.R."/>
            <person name="La Ragione R."/>
            <person name="Hildebrand F."/>
            <person name="Pallen M.J."/>
        </authorList>
    </citation>
    <scope>NUCLEOTIDE SEQUENCE</scope>
    <source>
        <strain evidence="8">13361</strain>
    </source>
</reference>